<dbReference type="EMBL" id="CAJPIN010005090">
    <property type="protein sequence ID" value="CAG2057236.1"/>
    <property type="molecule type" value="Genomic_DNA"/>
</dbReference>
<proteinExistence type="predicted"/>
<keyword evidence="2" id="KW-1185">Reference proteome</keyword>
<sequence length="65" mass="7540">MVGAAEEVCGRTSNKRSWEETPWWNDRVTEAVEEENKVFRRNFHKTHPFVISGSVDQTVKTCTNN</sequence>
<evidence type="ECO:0000313" key="1">
    <source>
        <dbReference type="EMBL" id="CAG2057236.1"/>
    </source>
</evidence>
<organism evidence="1 2">
    <name type="scientific">Timema podura</name>
    <name type="common">Walking stick</name>
    <dbReference type="NCBI Taxonomy" id="61482"/>
    <lineage>
        <taxon>Eukaryota</taxon>
        <taxon>Metazoa</taxon>
        <taxon>Ecdysozoa</taxon>
        <taxon>Arthropoda</taxon>
        <taxon>Hexapoda</taxon>
        <taxon>Insecta</taxon>
        <taxon>Pterygota</taxon>
        <taxon>Neoptera</taxon>
        <taxon>Polyneoptera</taxon>
        <taxon>Phasmatodea</taxon>
        <taxon>Timematodea</taxon>
        <taxon>Timematoidea</taxon>
        <taxon>Timematidae</taxon>
        <taxon>Timema</taxon>
    </lineage>
</organism>
<feature type="non-terminal residue" evidence="1">
    <location>
        <position position="65"/>
    </location>
</feature>
<dbReference type="Proteomes" id="UP001153148">
    <property type="component" value="Unassembled WGS sequence"/>
</dbReference>
<accession>A0ABN7NNG1</accession>
<protein>
    <submittedName>
        <fullName evidence="1">Uncharacterized protein</fullName>
    </submittedName>
</protein>
<comment type="caution">
    <text evidence="1">The sequence shown here is derived from an EMBL/GenBank/DDBJ whole genome shotgun (WGS) entry which is preliminary data.</text>
</comment>
<gene>
    <name evidence="1" type="ORF">TPAB3V08_LOCUS4215</name>
</gene>
<evidence type="ECO:0000313" key="2">
    <source>
        <dbReference type="Proteomes" id="UP001153148"/>
    </source>
</evidence>
<name>A0ABN7NNG1_TIMPD</name>
<reference evidence="1" key="1">
    <citation type="submission" date="2021-03" db="EMBL/GenBank/DDBJ databases">
        <authorList>
            <person name="Tran Van P."/>
        </authorList>
    </citation>
    <scope>NUCLEOTIDE SEQUENCE</scope>
</reference>